<accession>A0A517L8T5</accession>
<sequence length="264" mass="29967">MVAATPRSTSTSAISRLAPEILDKICEEFILDLVRNEPSKIEKSKTLSWYVDKNEYDALTYVPGFTASNVRAKAKYAISTLYISLDGQFRPSSGWNLRPVFAASRYYNRGNIAQSVERKTISPRKISTSQSIPFRIIIDSPKGSWDDILSRTLRMVAWKPEVVKQLSLQIVIIPRGNARRTHTASSRSGFLEIARMLFAAYTHDRYSKASWKEVRLQIRQPGDSWNALFWVDESSTCDISGCFIYPQNNGQACKGHKWMADGER</sequence>
<reference evidence="1 2" key="1">
    <citation type="submission" date="2019-07" db="EMBL/GenBank/DDBJ databases">
        <title>Finished genome of Venturia effusa.</title>
        <authorList>
            <person name="Young C.A."/>
            <person name="Cox M.P."/>
            <person name="Ganley A.R.D."/>
            <person name="David W.J."/>
        </authorList>
    </citation>
    <scope>NUCLEOTIDE SEQUENCE [LARGE SCALE GENOMIC DNA]</scope>
    <source>
        <strain evidence="2">albino</strain>
    </source>
</reference>
<dbReference type="EMBL" id="CP042191">
    <property type="protein sequence ID" value="QDS72046.1"/>
    <property type="molecule type" value="Genomic_DNA"/>
</dbReference>
<evidence type="ECO:0000313" key="1">
    <source>
        <dbReference type="EMBL" id="QDS72046.1"/>
    </source>
</evidence>
<protein>
    <submittedName>
        <fullName evidence="1">Uncharacterized protein</fullName>
    </submittedName>
</protein>
<gene>
    <name evidence="1" type="ORF">FKW77_002486</name>
</gene>
<organism evidence="1 2">
    <name type="scientific">Venturia effusa</name>
    <dbReference type="NCBI Taxonomy" id="50376"/>
    <lineage>
        <taxon>Eukaryota</taxon>
        <taxon>Fungi</taxon>
        <taxon>Dikarya</taxon>
        <taxon>Ascomycota</taxon>
        <taxon>Pezizomycotina</taxon>
        <taxon>Dothideomycetes</taxon>
        <taxon>Pleosporomycetidae</taxon>
        <taxon>Venturiales</taxon>
        <taxon>Venturiaceae</taxon>
        <taxon>Venturia</taxon>
    </lineage>
</organism>
<dbReference type="OrthoDB" id="10675612at2759"/>
<name>A0A517L8T5_9PEZI</name>
<keyword evidence="2" id="KW-1185">Reference proteome</keyword>
<dbReference type="AlphaFoldDB" id="A0A517L8T5"/>
<dbReference type="Proteomes" id="UP000316270">
    <property type="component" value="Chromosome 7"/>
</dbReference>
<proteinExistence type="predicted"/>
<evidence type="ECO:0000313" key="2">
    <source>
        <dbReference type="Proteomes" id="UP000316270"/>
    </source>
</evidence>